<evidence type="ECO:0000313" key="5">
    <source>
        <dbReference type="EMBL" id="MBU9713854.1"/>
    </source>
</evidence>
<dbReference type="InterPro" id="IPR013126">
    <property type="entry name" value="Hsp_70_fam"/>
</dbReference>
<gene>
    <name evidence="5" type="ORF">KS419_19165</name>
</gene>
<comment type="caution">
    <text evidence="5">The sequence shown here is derived from an EMBL/GenBank/DDBJ whole genome shotgun (WGS) entry which is preliminary data.</text>
</comment>
<dbReference type="Pfam" id="PF00012">
    <property type="entry name" value="HSP70"/>
    <property type="match status" value="1"/>
</dbReference>
<evidence type="ECO:0000313" key="6">
    <source>
        <dbReference type="Proteomes" id="UP000784880"/>
    </source>
</evidence>
<evidence type="ECO:0000256" key="3">
    <source>
        <dbReference type="ARBA" id="ARBA00023186"/>
    </source>
</evidence>
<dbReference type="Proteomes" id="UP000784880">
    <property type="component" value="Unassembled WGS sequence"/>
</dbReference>
<dbReference type="PANTHER" id="PTHR19375">
    <property type="entry name" value="HEAT SHOCK PROTEIN 70KDA"/>
    <property type="match status" value="1"/>
</dbReference>
<dbReference type="EMBL" id="JAHQCS010000154">
    <property type="protein sequence ID" value="MBU9713854.1"/>
    <property type="molecule type" value="Genomic_DNA"/>
</dbReference>
<keyword evidence="2 4" id="KW-0067">ATP-binding</keyword>
<keyword evidence="3" id="KW-0143">Chaperone</keyword>
<evidence type="ECO:0000256" key="2">
    <source>
        <dbReference type="ARBA" id="ARBA00022840"/>
    </source>
</evidence>
<dbReference type="RefSeq" id="WP_217068028.1">
    <property type="nucleotide sequence ID" value="NZ_JAHQCS010000154.1"/>
</dbReference>
<name>A0ABS6JJI7_9BACI</name>
<comment type="similarity">
    <text evidence="4">Belongs to the heat shock protein 70 family.</text>
</comment>
<organism evidence="5 6">
    <name type="scientific">Evansella tamaricis</name>
    <dbReference type="NCBI Taxonomy" id="2069301"/>
    <lineage>
        <taxon>Bacteria</taxon>
        <taxon>Bacillati</taxon>
        <taxon>Bacillota</taxon>
        <taxon>Bacilli</taxon>
        <taxon>Bacillales</taxon>
        <taxon>Bacillaceae</taxon>
        <taxon>Evansella</taxon>
    </lineage>
</organism>
<evidence type="ECO:0000256" key="4">
    <source>
        <dbReference type="RuleBase" id="RU003322"/>
    </source>
</evidence>
<sequence length="588" mass="66617">MSKAARYAIDLGTTNTVIAEASKNIVKLIESKVVPIQQRTDEYNNERKEYLSSTLFFDQNGSVIVGEYAKNMKGSQPDRILYNTKLKMGTDATWRMTDKDFTAKQSAAEILKVCRQTIETRLRHEKTLPAITITVPASFNIDQINDTIDSAVQAGFDYNKITILDEPTAAIIEFVNSQVNLATSHREIDFSEKKRILVFDLGGGTCDVCVVDVVLLDSVEGKIDIEQIKVGRYNEFGGSHFDVKCATDLFNAICREKGIEESELDKKVKDRMLHLLVKFSEEAKEWFSQELEYSDREDVPPYKKNIPLFKNEMFPVTIDVKTYDKYTEDLYIKKRSKFSRDRLSIEEVIKHTIYEGKIETSTIDYVFLTGGMAQYPKVEEVVKSLIQKPVIRPNEMMSAVARGAAISMFYEHDVKQIPSDPYIIDSKSDIDYEALEREEAKSTASVQEQEASDSLSFDRGLKLNTKLAEAIMIDVDDNLPLEIVPSNTTLPFNKIYPNSFTVASPSAIRLDLFAGKNNMDSEMRIQRSYMKILDKPVKIGTPIDIEVSIDKNKYLKLSVQIKDSFHEPIVLDVTSDAKEEEGEVSGVK</sequence>
<protein>
    <submittedName>
        <fullName evidence="5">Hsp70 family protein</fullName>
    </submittedName>
</protein>
<accession>A0ABS6JJI7</accession>
<evidence type="ECO:0000256" key="1">
    <source>
        <dbReference type="ARBA" id="ARBA00022741"/>
    </source>
</evidence>
<proteinExistence type="inferred from homology"/>
<keyword evidence="1 4" id="KW-0547">Nucleotide-binding</keyword>
<keyword evidence="6" id="KW-1185">Reference proteome</keyword>
<reference evidence="5 6" key="1">
    <citation type="submission" date="2021-06" db="EMBL/GenBank/DDBJ databases">
        <title>Bacillus sp. RD4P76, an endophyte from a halophyte.</title>
        <authorList>
            <person name="Sun J.-Q."/>
        </authorList>
    </citation>
    <scope>NUCLEOTIDE SEQUENCE [LARGE SCALE GENOMIC DNA]</scope>
    <source>
        <strain evidence="5 6">CGMCC 1.15917</strain>
    </source>
</reference>